<dbReference type="OMA" id="FGGSHLC"/>
<reference evidence="10" key="1">
    <citation type="submission" date="2013-10" db="EMBL/GenBank/DDBJ databases">
        <title>Genomic analysis of the causative agents of coccidiosis in chickens.</title>
        <authorList>
            <person name="Reid A.J."/>
            <person name="Blake D."/>
            <person name="Billington K."/>
            <person name="Browne H."/>
            <person name="Dunn M."/>
            <person name="Hung S."/>
            <person name="Kawahara F."/>
            <person name="Miranda-Saavedra D."/>
            <person name="Mourier T."/>
            <person name="Nagra H."/>
            <person name="Otto T.D."/>
            <person name="Rawlings N."/>
            <person name="Sanchez A."/>
            <person name="Sanders M."/>
            <person name="Subramaniam C."/>
            <person name="Tay Y."/>
            <person name="Dear P."/>
            <person name="Doerig C."/>
            <person name="Gruber A."/>
            <person name="Parkinson J."/>
            <person name="Shirley M."/>
            <person name="Wan K.L."/>
            <person name="Berriman M."/>
            <person name="Tomley F."/>
            <person name="Pain A."/>
        </authorList>
    </citation>
    <scope>NUCLEOTIDE SEQUENCE</scope>
    <source>
        <strain evidence="10">Houghton</strain>
    </source>
</reference>
<dbReference type="GO" id="GO:0034203">
    <property type="term" value="P:glycolipid translocation"/>
    <property type="evidence" value="ECO:0007669"/>
    <property type="project" value="TreeGrafter"/>
</dbReference>
<dbReference type="AlphaFoldDB" id="U6GWT4"/>
<comment type="function">
    <text evidence="8 9">Intramembrane glycolipid transporter that operates in the biosynthetic pathway of dolichol-linked oligosaccharides, the glycan precursors employed in protein asparagine (N)-glycosylation. The sequential addition of sugars to dolichol pyrophosphate produces dolichol-linked oligosaccharides containing fourteen sugars, including two GlcNAcs, nine mannoses and three glucoses. Once assembled, the oligosaccharide is transferred from the lipid to nascent proteins by oligosaccharyltransferases. The assembly of dolichol-linked oligosaccharides begins on the cytosolic side of the endoplasmic reticulum membrane and finishes in its lumen. RFT1 could mediate the translocation of the cytosolically oriented intermediate DolPP-GlcNAc2Man5, produced by ALG11, into the ER lumen where dolichol-linked oligosaccharides assembly continues. However, the intramembrane lipid transporter activity could not be confirmed in vitro.</text>
</comment>
<gene>
    <name evidence="10" type="ORF">EAH_00042910</name>
</gene>
<dbReference type="RefSeq" id="XP_013247183.1">
    <property type="nucleotide sequence ID" value="XM_013391729.1"/>
</dbReference>
<evidence type="ECO:0000256" key="2">
    <source>
        <dbReference type="ARBA" id="ARBA00004922"/>
    </source>
</evidence>
<dbReference type="PANTHER" id="PTHR13117:SF5">
    <property type="entry name" value="PROTEIN RFT1 HOMOLOG"/>
    <property type="match status" value="1"/>
</dbReference>
<organism evidence="10 11">
    <name type="scientific">Eimeria acervulina</name>
    <name type="common">Coccidian parasite</name>
    <dbReference type="NCBI Taxonomy" id="5801"/>
    <lineage>
        <taxon>Eukaryota</taxon>
        <taxon>Sar</taxon>
        <taxon>Alveolata</taxon>
        <taxon>Apicomplexa</taxon>
        <taxon>Conoidasida</taxon>
        <taxon>Coccidia</taxon>
        <taxon>Eucoccidiorida</taxon>
        <taxon>Eimeriorina</taxon>
        <taxon>Eimeriidae</taxon>
        <taxon>Eimeria</taxon>
    </lineage>
</organism>
<reference evidence="10" key="2">
    <citation type="submission" date="2013-10" db="EMBL/GenBank/DDBJ databases">
        <authorList>
            <person name="Aslett M."/>
        </authorList>
    </citation>
    <scope>NUCLEOTIDE SEQUENCE</scope>
    <source>
        <strain evidence="10">Houghton</strain>
    </source>
</reference>
<evidence type="ECO:0000256" key="1">
    <source>
        <dbReference type="ARBA" id="ARBA00004477"/>
    </source>
</evidence>
<comment type="subcellular location">
    <subcellularLocation>
        <location evidence="1 9">Endoplasmic reticulum membrane</location>
        <topology evidence="1 9">Multi-pass membrane protein</topology>
    </subcellularLocation>
</comment>
<keyword evidence="4" id="KW-0812">Transmembrane</keyword>
<keyword evidence="11" id="KW-1185">Reference proteome</keyword>
<dbReference type="EMBL" id="HG673478">
    <property type="protein sequence ID" value="CDI83733.1"/>
    <property type="molecule type" value="Genomic_DNA"/>
</dbReference>
<evidence type="ECO:0000256" key="4">
    <source>
        <dbReference type="ARBA" id="ARBA00022692"/>
    </source>
</evidence>
<sequence>MSYLSLLACCLVSLLSMPVWLYLFLPGHLVSFTEQSGAKQAYCLAAATFAAAGLVDAAAEVLSLRCLVFRSPDARSIAEALSTATRTVLLAAALLMQQRVRPAGVTVSLLMNPMVAFGGSHLCASLVLLQVLWLQCHRLAILKASAPPSPHAAEATAATPLVETPRLLVAWPAFRRLSACYVLPTGVICGTPATARGGSPTLGTPTAYAGAKAESKDQAVAALLWALGSYLSAEHLELLPTYLMLLVQKMLLQHGEQLLLLFLLDKKAAAEYAVTSGAASVLCRVVFSHCEAAAFEGFCVLQKQPAAVAATDAAPAGAAFDTGRLPGMRGCAAARANECNSVRAGKWAEQHLRLRRNALCPKPSKKNHRLCCEPQQQEGLPTHHCSSRIYDTEKGGGGHGCSSSVTSILGSRWMARLLRRLDHSKLSADQKRSSSHSPALALLQLLLLLQGTLGLAAAAGGCLFAAPALRCVFGPSTVAPGSGFIQTLQVYCCYVCCLSFFGLLDAYATASCSSGSLGLLKRRYLAVTAVHLALLLPLSIRVSAVFGIPAGAGAAAAQVVAAVLRIGCCCLAILKDLGETPDQCPVQKLNALGCSASSQQLVPQDFSDCSNKKRSEGSKITTAFNASRGLSRQAGPILSYAKTARRWNREALAAIWTLLPPGAASLALRYSCCIVAATAARSILRQASFEFGEGTAAAAGK</sequence>
<dbReference type="Pfam" id="PF04506">
    <property type="entry name" value="Rft-1"/>
    <property type="match status" value="2"/>
</dbReference>
<dbReference type="Proteomes" id="UP000018050">
    <property type="component" value="Unassembled WGS sequence"/>
</dbReference>
<evidence type="ECO:0000256" key="7">
    <source>
        <dbReference type="ARBA" id="ARBA00023136"/>
    </source>
</evidence>
<dbReference type="GO" id="GO:0005789">
    <property type="term" value="C:endoplasmic reticulum membrane"/>
    <property type="evidence" value="ECO:0007669"/>
    <property type="project" value="UniProtKB-SubCell"/>
</dbReference>
<dbReference type="GO" id="GO:0006488">
    <property type="term" value="P:dolichol-linked oligosaccharide biosynthetic process"/>
    <property type="evidence" value="ECO:0007669"/>
    <property type="project" value="InterPro"/>
</dbReference>
<evidence type="ECO:0000256" key="3">
    <source>
        <dbReference type="ARBA" id="ARBA00010288"/>
    </source>
</evidence>
<keyword evidence="5" id="KW-0256">Endoplasmic reticulum</keyword>
<dbReference type="PANTHER" id="PTHR13117">
    <property type="entry name" value="ENDOPLASMIC RETICULUM MULTISPAN TRANSMEMBRANE PROTEIN-RELATED"/>
    <property type="match status" value="1"/>
</dbReference>
<keyword evidence="7" id="KW-0472">Membrane</keyword>
<evidence type="ECO:0000256" key="5">
    <source>
        <dbReference type="ARBA" id="ARBA00022824"/>
    </source>
</evidence>
<dbReference type="GeneID" id="25272361"/>
<dbReference type="InterPro" id="IPR007594">
    <property type="entry name" value="RFT1"/>
</dbReference>
<evidence type="ECO:0000256" key="8">
    <source>
        <dbReference type="ARBA" id="ARBA00045912"/>
    </source>
</evidence>
<proteinExistence type="inferred from homology"/>
<dbReference type="OrthoDB" id="348760at2759"/>
<name>U6GWT4_EIMAC</name>
<keyword evidence="6" id="KW-1133">Transmembrane helix</keyword>
<dbReference type="VEuPathDB" id="ToxoDB:EAH_00042910"/>
<evidence type="ECO:0000256" key="9">
    <source>
        <dbReference type="RuleBase" id="RU365067"/>
    </source>
</evidence>
<evidence type="ECO:0000256" key="6">
    <source>
        <dbReference type="ARBA" id="ARBA00022989"/>
    </source>
</evidence>
<protein>
    <recommendedName>
        <fullName evidence="9">Protein RFT1 homolog</fullName>
    </recommendedName>
</protein>
<comment type="pathway">
    <text evidence="2">Protein modification; protein glycosylation.</text>
</comment>
<evidence type="ECO:0000313" key="11">
    <source>
        <dbReference type="Proteomes" id="UP000018050"/>
    </source>
</evidence>
<evidence type="ECO:0000313" key="10">
    <source>
        <dbReference type="EMBL" id="CDI83733.1"/>
    </source>
</evidence>
<accession>U6GWT4</accession>
<comment type="similarity">
    <text evidence="3 9">Belongs to the RFT1 family.</text>
</comment>